<keyword evidence="2" id="KW-0808">Transferase</keyword>
<name>A0A9Q0RJG6_BLOTA</name>
<keyword evidence="6" id="KW-1185">Reference proteome</keyword>
<evidence type="ECO:0000313" key="5">
    <source>
        <dbReference type="EMBL" id="KAJ6216325.1"/>
    </source>
</evidence>
<comment type="similarity">
    <text evidence="1">Belongs to the acetyltransferase family.</text>
</comment>
<protein>
    <recommendedName>
        <fullName evidence="4">N-acetyltransferase domain-containing protein</fullName>
    </recommendedName>
</protein>
<feature type="domain" description="N-acetyltransferase" evidence="4">
    <location>
        <begin position="8"/>
        <end position="171"/>
    </location>
</feature>
<dbReference type="GO" id="GO:0008080">
    <property type="term" value="F:N-acetyltransferase activity"/>
    <property type="evidence" value="ECO:0007669"/>
    <property type="project" value="TreeGrafter"/>
</dbReference>
<dbReference type="PANTHER" id="PTHR10545:SF29">
    <property type="entry name" value="GH14572P-RELATED"/>
    <property type="match status" value="1"/>
</dbReference>
<reference evidence="5" key="1">
    <citation type="submission" date="2022-12" db="EMBL/GenBank/DDBJ databases">
        <title>Genome assemblies of Blomia tropicalis.</title>
        <authorList>
            <person name="Cui Y."/>
        </authorList>
    </citation>
    <scope>NUCLEOTIDE SEQUENCE</scope>
    <source>
        <tissue evidence="5">Adult mites</tissue>
    </source>
</reference>
<evidence type="ECO:0000256" key="1">
    <source>
        <dbReference type="ARBA" id="ARBA00008694"/>
    </source>
</evidence>
<dbReference type="EMBL" id="JAPWDV010000003">
    <property type="protein sequence ID" value="KAJ6216325.1"/>
    <property type="molecule type" value="Genomic_DNA"/>
</dbReference>
<dbReference type="AlphaFoldDB" id="A0A9Q0RJG6"/>
<dbReference type="InterPro" id="IPR000182">
    <property type="entry name" value="GNAT_dom"/>
</dbReference>
<dbReference type="Gene3D" id="3.40.630.30">
    <property type="match status" value="1"/>
</dbReference>
<gene>
    <name evidence="5" type="ORF">RDWZM_007482</name>
</gene>
<dbReference type="InterPro" id="IPR016181">
    <property type="entry name" value="Acyl_CoA_acyltransferase"/>
</dbReference>
<sequence>MENVKKDIVFRDAKIEDCDMLHRLIKESVESTNITIQQLKDDGFGSCPRFGAIIIECDQQMIGFSIYTWKYSTWKGRILWIDYMYIQENYRNIESYHGLMRSLATKAAETDMDRIQWDGEPPDSMVKDFYQSIGVIDLTNDEQWLVYQFEAEQYRKYLAKPFTRTESIKIE</sequence>
<dbReference type="OMA" id="PRDCSHI"/>
<organism evidence="5 6">
    <name type="scientific">Blomia tropicalis</name>
    <name type="common">Mite</name>
    <dbReference type="NCBI Taxonomy" id="40697"/>
    <lineage>
        <taxon>Eukaryota</taxon>
        <taxon>Metazoa</taxon>
        <taxon>Ecdysozoa</taxon>
        <taxon>Arthropoda</taxon>
        <taxon>Chelicerata</taxon>
        <taxon>Arachnida</taxon>
        <taxon>Acari</taxon>
        <taxon>Acariformes</taxon>
        <taxon>Sarcoptiformes</taxon>
        <taxon>Astigmata</taxon>
        <taxon>Glycyphagoidea</taxon>
        <taxon>Echimyopodidae</taxon>
        <taxon>Blomia</taxon>
    </lineage>
</organism>
<evidence type="ECO:0000256" key="3">
    <source>
        <dbReference type="ARBA" id="ARBA00023315"/>
    </source>
</evidence>
<keyword evidence="3" id="KW-0012">Acyltransferase</keyword>
<accession>A0A9Q0RJG6</accession>
<dbReference type="InterPro" id="IPR051016">
    <property type="entry name" value="Diverse_Substrate_AcTransf"/>
</dbReference>
<evidence type="ECO:0000313" key="6">
    <source>
        <dbReference type="Proteomes" id="UP001142055"/>
    </source>
</evidence>
<proteinExistence type="inferred from homology"/>
<comment type="caution">
    <text evidence="5">The sequence shown here is derived from an EMBL/GenBank/DDBJ whole genome shotgun (WGS) entry which is preliminary data.</text>
</comment>
<dbReference type="SUPFAM" id="SSF55729">
    <property type="entry name" value="Acyl-CoA N-acyltransferases (Nat)"/>
    <property type="match status" value="1"/>
</dbReference>
<dbReference type="CDD" id="cd04301">
    <property type="entry name" value="NAT_SF"/>
    <property type="match status" value="1"/>
</dbReference>
<dbReference type="Proteomes" id="UP001142055">
    <property type="component" value="Chromosome 3"/>
</dbReference>
<evidence type="ECO:0000256" key="2">
    <source>
        <dbReference type="ARBA" id="ARBA00022679"/>
    </source>
</evidence>
<dbReference type="PANTHER" id="PTHR10545">
    <property type="entry name" value="DIAMINE N-ACETYLTRANSFERASE"/>
    <property type="match status" value="1"/>
</dbReference>
<dbReference type="PROSITE" id="PS51186">
    <property type="entry name" value="GNAT"/>
    <property type="match status" value="1"/>
</dbReference>
<evidence type="ECO:0000259" key="4">
    <source>
        <dbReference type="PROSITE" id="PS51186"/>
    </source>
</evidence>